<gene>
    <name evidence="1" type="ORF">ACFO60_04915</name>
</gene>
<reference evidence="2" key="1">
    <citation type="journal article" date="2019" name="Int. J. Syst. Evol. Microbiol.">
        <title>The Global Catalogue of Microorganisms (GCM) 10K type strain sequencing project: providing services to taxonomists for standard genome sequencing and annotation.</title>
        <authorList>
            <consortium name="The Broad Institute Genomics Platform"/>
            <consortium name="The Broad Institute Genome Sequencing Center for Infectious Disease"/>
            <person name="Wu L."/>
            <person name="Ma J."/>
        </authorList>
    </citation>
    <scope>NUCLEOTIDE SEQUENCE [LARGE SCALE GENOMIC DNA]</scope>
    <source>
        <strain evidence="2">CGMCC 4.7132</strain>
    </source>
</reference>
<organism evidence="1 2">
    <name type="scientific">Sphaerisporangium dianthi</name>
    <dbReference type="NCBI Taxonomy" id="1436120"/>
    <lineage>
        <taxon>Bacteria</taxon>
        <taxon>Bacillati</taxon>
        <taxon>Actinomycetota</taxon>
        <taxon>Actinomycetes</taxon>
        <taxon>Streptosporangiales</taxon>
        <taxon>Streptosporangiaceae</taxon>
        <taxon>Sphaerisporangium</taxon>
    </lineage>
</organism>
<name>A0ABV9CAF6_9ACTN</name>
<proteinExistence type="predicted"/>
<comment type="caution">
    <text evidence="1">The sequence shown here is derived from an EMBL/GenBank/DDBJ whole genome shotgun (WGS) entry which is preliminary data.</text>
</comment>
<dbReference type="RefSeq" id="WP_380837471.1">
    <property type="nucleotide sequence ID" value="NZ_JBHSFP010000002.1"/>
</dbReference>
<dbReference type="Proteomes" id="UP001596004">
    <property type="component" value="Unassembled WGS sequence"/>
</dbReference>
<evidence type="ECO:0000313" key="2">
    <source>
        <dbReference type="Proteomes" id="UP001596004"/>
    </source>
</evidence>
<dbReference type="EMBL" id="JBHSFP010000002">
    <property type="protein sequence ID" value="MFC4530096.1"/>
    <property type="molecule type" value="Genomic_DNA"/>
</dbReference>
<accession>A0ABV9CAF6</accession>
<protein>
    <submittedName>
        <fullName evidence="1">Uncharacterized protein</fullName>
    </submittedName>
</protein>
<keyword evidence="2" id="KW-1185">Reference proteome</keyword>
<evidence type="ECO:0000313" key="1">
    <source>
        <dbReference type="EMBL" id="MFC4530096.1"/>
    </source>
</evidence>
<sequence>MSLHRMALPCALTDESAPCFQNRISYVFDGLETPTLPVGINAEVAAERVAKSRLRDKRYSVTTTTAEALTDTERAALTWLLAGFCGPDQAASEFRQIFPLAGGPGAAVGQVILSYDQDLNGRAVLVGRGLPLGGPADASSKETLAQTLKNTYSLGEIRGPWTAGELLKVSRALALTSATDREALVGVELERVTNLADKPELAEENFHTQAQFFHMVGPNSGRWGVIYVADRAFVNDAVGFFGGTDGVPARPPSFEVILHEVGHAIETAVRRADSRANALGVLASVSPTVHQRTAVLPQDDITAATNMKFKDLKRWESVTDDAKTAYEAVANKAANADQLIGEWRGKMPDYAQALQAMKEGSGAGAATTIRKKLLSEWSSMVDVMEFIGELIITLKGPKAAGLKAENFTTIEQERLPELKHAPWLDFHDEVLRFCTVQRPAALWRAKYYRAGKKTTGREQEFTKYVNAKGIKIDLTPYTARMNSGTELYAESYGIWRVHPQALATHNADLFTYFNDGHYLQGD</sequence>